<dbReference type="STRING" id="670580.A0A1X6MST8"/>
<keyword evidence="2" id="KW-1185">Reference proteome</keyword>
<dbReference type="GO" id="GO:0036396">
    <property type="term" value="C:RNA N6-methyladenosine methyltransferase complex"/>
    <property type="evidence" value="ECO:0007669"/>
    <property type="project" value="TreeGrafter"/>
</dbReference>
<accession>A0A1X6MST8</accession>
<evidence type="ECO:0000313" key="2">
    <source>
        <dbReference type="Proteomes" id="UP000194127"/>
    </source>
</evidence>
<gene>
    <name evidence="1" type="ORF">POSPLADRAFT_1150153</name>
</gene>
<dbReference type="EMBL" id="KZ110602">
    <property type="protein sequence ID" value="OSX59437.1"/>
    <property type="molecule type" value="Genomic_DNA"/>
</dbReference>
<dbReference type="PANTHER" id="PTHR23185:SF0">
    <property type="entry name" value="PROTEIN VIRILIZER HOMOLOG"/>
    <property type="match status" value="1"/>
</dbReference>
<organism evidence="1 2">
    <name type="scientific">Postia placenta MAD-698-R-SB12</name>
    <dbReference type="NCBI Taxonomy" id="670580"/>
    <lineage>
        <taxon>Eukaryota</taxon>
        <taxon>Fungi</taxon>
        <taxon>Dikarya</taxon>
        <taxon>Basidiomycota</taxon>
        <taxon>Agaricomycotina</taxon>
        <taxon>Agaricomycetes</taxon>
        <taxon>Polyporales</taxon>
        <taxon>Adustoporiaceae</taxon>
        <taxon>Rhodonia</taxon>
    </lineage>
</organism>
<sequence>MLLQWCTLEPSGTANLAAIRFSSPVRVQNIRIFPTDTQPFVQHPDIVSRTEPEAFYLELYFNAYRVATPNSKEKPKPTNVLVPTVLAYTGGQMDFSVPMAAEYATRLMIVRGNYEYVSLAIYGEIMAELPSPPTTYEPRPLPTLEPIPLTRALDPSNSLDPSALARQLLSLIPDAPPLPLAIRLVFCLKPPSDDWDLPDFPYLHPDLDNETEDFDLEKAFRLTTRPVPDDVSDATLLRFAENVTRSVRSKNSNQPYLVAGILAHAASQHPNMARLLLESLDLTRVFDMGNLRDEMTLIRLRDAATNPDIARYLNNEWFLGLVSAISKDVNTGKETQLAASKLILRVEAWAVFEDALSNTQGDLTAAATFIREVGTEEQSLGVWLESMVTHEDVVNALAENPNMPIPLPHPPYLFGPLKSVIHDGFIAFLRAVIGVAAVLAVYAFADAYPHKVCRERALSIIRLWQGVDGYREIVNHFLLLKQMIFRLDCMMDNDPPRRAGLDAEHVLVNLAKSPRAMLQPDLIKCILSLRPPHSFITSDERVAMRQAAIVADDGLPGAVEELLRPLERPLTLTNMRSLRVALAVIDQELGDQDEQGEYRVLQDFWTEGSISLIARLVDLFIPVSEEIKTHFSLKPPERKPQELMTELFRTANELLELLLRLYPTYLLASRAVSDLAASVADLFVCTDAADMLFAQSSPPCVAAQETRQACIDVIRAIGNPFPTAEGGRPGAEVVLRELLEHGLRSEDRDPVHHLLQVFCLVDYLLPMPGTDVSRHSVWTQRVMPLLLRELWAFCRVLDTENKAHFVKRLIDLDQGVAGIGEWLLLGELKELQHALQEIEDPSTRIQERAIRHSQVFLSLRFLLELASGSSRASTVFVECVIGLEEATAAFVSCFMLMFDQHLTSSVLTELAQLLAHYSDKMGLDLHCAIALTLLRSGREPNIPTPVLSNILTQCLSLLAATELTQATTDKFRLELGRLFDHLHNLAQTLQAATAESCVALLEWLCRTAAPAGAAVNLVGITEASYMNFCDQLRSVLSEDWMGRLDAVKSKINISIEETPGVNPPKPLPDSVKLTIRDLEELLQPAIPVPSTPPRRTLNQDALGLVTISPPALIRSPASTGLTKTYNNNDFRQLRQIPAARQNTSRLPSMHVDVGVAVVA</sequence>
<dbReference type="Proteomes" id="UP000194127">
    <property type="component" value="Unassembled WGS sequence"/>
</dbReference>
<dbReference type="RefSeq" id="XP_024336231.1">
    <property type="nucleotide sequence ID" value="XM_024486388.1"/>
</dbReference>
<dbReference type="GeneID" id="36331337"/>
<dbReference type="OrthoDB" id="2011702at2759"/>
<dbReference type="PANTHER" id="PTHR23185">
    <property type="entry name" value="PROTEIN VIRILIZER HOMOLOG"/>
    <property type="match status" value="1"/>
</dbReference>
<protein>
    <submittedName>
        <fullName evidence="1">Uncharacterized protein</fullName>
    </submittedName>
</protein>
<proteinExistence type="predicted"/>
<dbReference type="GO" id="GO:0003723">
    <property type="term" value="F:RNA binding"/>
    <property type="evidence" value="ECO:0007669"/>
    <property type="project" value="TreeGrafter"/>
</dbReference>
<dbReference type="AlphaFoldDB" id="A0A1X6MST8"/>
<name>A0A1X6MST8_9APHY</name>
<dbReference type="InterPro" id="IPR026736">
    <property type="entry name" value="Virilizer"/>
</dbReference>
<reference evidence="1 2" key="1">
    <citation type="submission" date="2017-04" db="EMBL/GenBank/DDBJ databases">
        <title>Genome Sequence of the Model Brown-Rot Fungus Postia placenta SB12.</title>
        <authorList>
            <consortium name="DOE Joint Genome Institute"/>
            <person name="Gaskell J."/>
            <person name="Kersten P."/>
            <person name="Larrondo L.F."/>
            <person name="Canessa P."/>
            <person name="Martinez D."/>
            <person name="Hibbett D."/>
            <person name="Schmoll M."/>
            <person name="Kubicek C.P."/>
            <person name="Martinez A.T."/>
            <person name="Yadav J."/>
            <person name="Master E."/>
            <person name="Magnuson J.K."/>
            <person name="James T."/>
            <person name="Yaver D."/>
            <person name="Berka R."/>
            <person name="Labutti K."/>
            <person name="Lipzen A."/>
            <person name="Aerts A."/>
            <person name="Barry K."/>
            <person name="Henrissat B."/>
            <person name="Blanchette R."/>
            <person name="Grigoriev I."/>
            <person name="Cullen D."/>
        </authorList>
    </citation>
    <scope>NUCLEOTIDE SEQUENCE [LARGE SCALE GENOMIC DNA]</scope>
    <source>
        <strain evidence="1 2">MAD-698-R-SB12</strain>
    </source>
</reference>
<evidence type="ECO:0000313" key="1">
    <source>
        <dbReference type="EMBL" id="OSX59437.1"/>
    </source>
</evidence>